<dbReference type="Gene3D" id="1.10.287.130">
    <property type="match status" value="1"/>
</dbReference>
<keyword evidence="10" id="KW-1185">Reference proteome</keyword>
<dbReference type="PROSITE" id="PS50109">
    <property type="entry name" value="HIS_KIN"/>
    <property type="match status" value="1"/>
</dbReference>
<evidence type="ECO:0000313" key="9">
    <source>
        <dbReference type="EMBL" id="RXK07734.1"/>
    </source>
</evidence>
<dbReference type="Proteomes" id="UP000289758">
    <property type="component" value="Unassembled WGS sequence"/>
</dbReference>
<keyword evidence="7" id="KW-0812">Transmembrane</keyword>
<name>A0A4Q1ANM5_9BACT</name>
<dbReference type="InterPro" id="IPR003661">
    <property type="entry name" value="HisK_dim/P_dom"/>
</dbReference>
<dbReference type="Gene3D" id="3.30.565.10">
    <property type="entry name" value="Histidine kinase-like ATPase, C-terminal domain"/>
    <property type="match status" value="1"/>
</dbReference>
<reference evidence="9 10" key="1">
    <citation type="submission" date="2017-10" db="EMBL/GenBank/DDBJ databases">
        <title>Genomics of the genus Arcobacter.</title>
        <authorList>
            <person name="Perez-Cataluna A."/>
            <person name="Figueras M.J."/>
        </authorList>
    </citation>
    <scope>NUCLEOTIDE SEQUENCE [LARGE SCALE GENOMIC DNA]</scope>
    <source>
        <strain evidence="9 10">CECT 8441</strain>
    </source>
</reference>
<evidence type="ECO:0000256" key="5">
    <source>
        <dbReference type="ARBA" id="ARBA00022777"/>
    </source>
</evidence>
<dbReference type="PANTHER" id="PTHR45453:SF1">
    <property type="entry name" value="PHOSPHATE REGULON SENSOR PROTEIN PHOR"/>
    <property type="match status" value="1"/>
</dbReference>
<dbReference type="PANTHER" id="PTHR45453">
    <property type="entry name" value="PHOSPHATE REGULON SENSOR PROTEIN PHOR"/>
    <property type="match status" value="1"/>
</dbReference>
<dbReference type="AlphaFoldDB" id="A0A4Q1ANM5"/>
<feature type="domain" description="Histidine kinase" evidence="8">
    <location>
        <begin position="194"/>
        <end position="395"/>
    </location>
</feature>
<evidence type="ECO:0000256" key="3">
    <source>
        <dbReference type="ARBA" id="ARBA00022553"/>
    </source>
</evidence>
<dbReference type="InterPro" id="IPR050351">
    <property type="entry name" value="BphY/WalK/GraS-like"/>
</dbReference>
<dbReference type="GO" id="GO:0000155">
    <property type="term" value="F:phosphorelay sensor kinase activity"/>
    <property type="evidence" value="ECO:0007669"/>
    <property type="project" value="InterPro"/>
</dbReference>
<gene>
    <name evidence="9" type="ORF">CRV07_04540</name>
</gene>
<evidence type="ECO:0000313" key="10">
    <source>
        <dbReference type="Proteomes" id="UP000289758"/>
    </source>
</evidence>
<evidence type="ECO:0000256" key="1">
    <source>
        <dbReference type="ARBA" id="ARBA00000085"/>
    </source>
</evidence>
<dbReference type="SUPFAM" id="SSF47384">
    <property type="entry name" value="Homodimeric domain of signal transducing histidine kinase"/>
    <property type="match status" value="1"/>
</dbReference>
<dbReference type="OrthoDB" id="9761634at2"/>
<proteinExistence type="predicted"/>
<dbReference type="GO" id="GO:0005886">
    <property type="term" value="C:plasma membrane"/>
    <property type="evidence" value="ECO:0007669"/>
    <property type="project" value="TreeGrafter"/>
</dbReference>
<dbReference type="SMART" id="SM00387">
    <property type="entry name" value="HATPase_c"/>
    <property type="match status" value="1"/>
</dbReference>
<dbReference type="EMBL" id="PDKK01000002">
    <property type="protein sequence ID" value="RXK07734.1"/>
    <property type="molecule type" value="Genomic_DNA"/>
</dbReference>
<evidence type="ECO:0000256" key="6">
    <source>
        <dbReference type="ARBA" id="ARBA00023012"/>
    </source>
</evidence>
<dbReference type="InterPro" id="IPR036097">
    <property type="entry name" value="HisK_dim/P_sf"/>
</dbReference>
<evidence type="ECO:0000256" key="2">
    <source>
        <dbReference type="ARBA" id="ARBA00012438"/>
    </source>
</evidence>
<feature type="transmembrane region" description="Helical" evidence="7">
    <location>
        <begin position="155"/>
        <end position="174"/>
    </location>
</feature>
<dbReference type="InterPro" id="IPR005467">
    <property type="entry name" value="His_kinase_dom"/>
</dbReference>
<dbReference type="CDD" id="cd00082">
    <property type="entry name" value="HisKA"/>
    <property type="match status" value="1"/>
</dbReference>
<keyword evidence="6" id="KW-0902">Two-component regulatory system</keyword>
<dbReference type="GO" id="GO:0004721">
    <property type="term" value="F:phosphoprotein phosphatase activity"/>
    <property type="evidence" value="ECO:0007669"/>
    <property type="project" value="TreeGrafter"/>
</dbReference>
<keyword evidence="7" id="KW-0472">Membrane</keyword>
<dbReference type="InterPro" id="IPR003594">
    <property type="entry name" value="HATPase_dom"/>
</dbReference>
<comment type="caution">
    <text evidence="9">The sequence shown here is derived from an EMBL/GenBank/DDBJ whole genome shotgun (WGS) entry which is preliminary data.</text>
</comment>
<organism evidence="9 10">
    <name type="scientific">Halarcobacter ebronensis</name>
    <dbReference type="NCBI Taxonomy" id="1462615"/>
    <lineage>
        <taxon>Bacteria</taxon>
        <taxon>Pseudomonadati</taxon>
        <taxon>Campylobacterota</taxon>
        <taxon>Epsilonproteobacteria</taxon>
        <taxon>Campylobacterales</taxon>
        <taxon>Arcobacteraceae</taxon>
        <taxon>Halarcobacter</taxon>
    </lineage>
</organism>
<dbReference type="SUPFAM" id="SSF55874">
    <property type="entry name" value="ATPase domain of HSP90 chaperone/DNA topoisomerase II/histidine kinase"/>
    <property type="match status" value="1"/>
</dbReference>
<dbReference type="Pfam" id="PF02518">
    <property type="entry name" value="HATPase_c"/>
    <property type="match status" value="1"/>
</dbReference>
<evidence type="ECO:0000259" key="8">
    <source>
        <dbReference type="PROSITE" id="PS50109"/>
    </source>
</evidence>
<feature type="transmembrane region" description="Helical" evidence="7">
    <location>
        <begin position="20"/>
        <end position="44"/>
    </location>
</feature>
<dbReference type="InterPro" id="IPR036890">
    <property type="entry name" value="HATPase_C_sf"/>
</dbReference>
<comment type="catalytic activity">
    <reaction evidence="1">
        <text>ATP + protein L-histidine = ADP + protein N-phospho-L-histidine.</text>
        <dbReference type="EC" id="2.7.13.3"/>
    </reaction>
</comment>
<dbReference type="Pfam" id="PF00512">
    <property type="entry name" value="HisKA"/>
    <property type="match status" value="1"/>
</dbReference>
<sequence>MLVLKSLDIDLTQSEKKTLLSFLFVYSFFTIVILFFVSFLYFSFQKDLMLQKKRLIMQEYANDFVFRLKDLHINFDKYKYYPRDEKFNSAIYDSDKKMIFSTLESKKVDLDEVAYISNSKIHFVEEPESFYLGAKYIVLEIPDDKHWLRDLKDEITIFVIIAFVFMTILGYFLLKILLKPMREALHLLDRFIKDTTHELNTPVTAIISNIEMIDTSTLDEKLAKKIKRIDIGAKTISNIYEDLTFLTLNNKIISQNENLDLSTILIQRIEYFKTLADVKKITFIPYIDKDITIFCDKKKIIKLIDNFLSNAIKYNKINGKIEVILKEHYLSIEDSGKGMTQNQIDNLFERYMRFDKSVGGFGIGLNIVSLIAKEYDFKIEVISKLDEGSKMVVKW</sequence>
<dbReference type="EC" id="2.7.13.3" evidence="2"/>
<keyword evidence="3" id="KW-0597">Phosphoprotein</keyword>
<evidence type="ECO:0000256" key="7">
    <source>
        <dbReference type="SAM" id="Phobius"/>
    </source>
</evidence>
<dbReference type="GO" id="GO:0016036">
    <property type="term" value="P:cellular response to phosphate starvation"/>
    <property type="evidence" value="ECO:0007669"/>
    <property type="project" value="TreeGrafter"/>
</dbReference>
<keyword evidence="4" id="KW-0808">Transferase</keyword>
<keyword evidence="5 9" id="KW-0418">Kinase</keyword>
<protein>
    <recommendedName>
        <fullName evidence="2">histidine kinase</fullName>
        <ecNumber evidence="2">2.7.13.3</ecNumber>
    </recommendedName>
</protein>
<accession>A0A4Q1ANM5</accession>
<evidence type="ECO:0000256" key="4">
    <source>
        <dbReference type="ARBA" id="ARBA00022679"/>
    </source>
</evidence>
<dbReference type="SMART" id="SM00388">
    <property type="entry name" value="HisKA"/>
    <property type="match status" value="1"/>
</dbReference>
<keyword evidence="7" id="KW-1133">Transmembrane helix</keyword>